<organism evidence="2 3">
    <name type="scientific">Mucilaginibacter jinjuensis</name>
    <dbReference type="NCBI Taxonomy" id="1176721"/>
    <lineage>
        <taxon>Bacteria</taxon>
        <taxon>Pseudomonadati</taxon>
        <taxon>Bacteroidota</taxon>
        <taxon>Sphingobacteriia</taxon>
        <taxon>Sphingobacteriales</taxon>
        <taxon>Sphingobacteriaceae</taxon>
        <taxon>Mucilaginibacter</taxon>
    </lineage>
</organism>
<feature type="transmembrane region" description="Helical" evidence="1">
    <location>
        <begin position="570"/>
        <end position="587"/>
    </location>
</feature>
<protein>
    <submittedName>
        <fullName evidence="2">DUF2723 domain-containing protein</fullName>
    </submittedName>
</protein>
<keyword evidence="1" id="KW-0472">Membrane</keyword>
<keyword evidence="1" id="KW-1133">Transmembrane helix</keyword>
<feature type="transmembrane region" description="Helical" evidence="1">
    <location>
        <begin position="176"/>
        <end position="207"/>
    </location>
</feature>
<dbReference type="InterPro" id="IPR021280">
    <property type="entry name" value="TMEM260-like"/>
</dbReference>
<feature type="transmembrane region" description="Helical" evidence="1">
    <location>
        <begin position="537"/>
        <end position="558"/>
    </location>
</feature>
<keyword evidence="1" id="KW-0812">Transmembrane</keyword>
<reference evidence="2 3" key="1">
    <citation type="submission" date="2023-02" db="EMBL/GenBank/DDBJ databases">
        <title>Genome sequence of Mucilaginibacter jinjuensis strain KACC 16571.</title>
        <authorList>
            <person name="Kim S."/>
            <person name="Heo J."/>
            <person name="Kwon S.-W."/>
        </authorList>
    </citation>
    <scope>NUCLEOTIDE SEQUENCE [LARGE SCALE GENOMIC DNA]</scope>
    <source>
        <strain evidence="2 3">KACC 16571</strain>
    </source>
</reference>
<feature type="transmembrane region" description="Helical" evidence="1">
    <location>
        <begin position="261"/>
        <end position="279"/>
    </location>
</feature>
<feature type="transmembrane region" description="Helical" evidence="1">
    <location>
        <begin position="219"/>
        <end position="241"/>
    </location>
</feature>
<accession>A0ABY7T4N7</accession>
<evidence type="ECO:0000313" key="2">
    <source>
        <dbReference type="EMBL" id="WCT11224.1"/>
    </source>
</evidence>
<keyword evidence="3" id="KW-1185">Reference proteome</keyword>
<dbReference type="RefSeq" id="WP_273629415.1">
    <property type="nucleotide sequence ID" value="NZ_CP117167.1"/>
</dbReference>
<feature type="transmembrane region" description="Helical" evidence="1">
    <location>
        <begin position="7"/>
        <end position="24"/>
    </location>
</feature>
<sequence>MSYQKINNLLGWLCFIVAATTYILTLEPSVSFWDCGEFISCAYRLQVSHQPGYPLFAMLGKVFSLLSMGDKSKVAYFTNTGFALSSSAAVMFLFWTITAMAKKLLIKRSEQLSTTQIIMVMGAGLVGALGFTYTDSFWFSAVETVVFSPAMLCTALVLWAIFKWEACADEPGADRWLVFIAYIMGLSVGIHLLNLLTIPALTLIYYFRRYNKINVKNTVIAFLAGVVLLAFVQFGIIQYTVKFAGYFDLFAVNTLGMPFNTGALIFLTVLIGALAYGIVYSIRKHKPALNLALVCVAFIYFGYSSFTMIPIRAHADTNLDNYHPDNAFALNEYLSRIQYVAPPLLYGPYFDAKAIDQKDGLIMYRKGTERYEVVGKKQELIYDHNTIMPRMFSTDANDVSFYKQWLRLGDNQTPTFSDNLAWMFSWQIYQMYFRYFMWNFVGRYNEQDGQTSTHGINGNWTSGILDHGKHLPDSVMLSNTYTPLYALPLIIGLLGIIYQYKRNKQDALVLATLYFFMGIAIVLYVNQYNLQPRERDYSYVGSFYAFAIWIGLGVLAIADLLMRKLNARTASYLSIGLCLLVVPILLAKQEWKDHDRSTKKVAHDLAYNYLISCPKNAILFTSADNETYPLWYDQEVEGIRPDVRIINVNLFSAGWNMRQMKHKMNDADAAPISMPYDKFKDGVRDYIRYSDAKLPDSVELKEVFDFMTSDDPRSKLEYTDGSSENYMPTKNFKLTVNKKQVMDNHVVTAAQESKIADTIEWEYPSNYLPKAGLGIMDILVHNDWKRPICFASSMTDEEIIGLRPHLYKEGLVYRLLPLKKEVKPADDESEQTNTLVMYDNMVNKYKWGNMKSAKYLDSQTVDVFYPMLMANFIVLSNNLINEGHPDMALKALHKYDEVMPTQLTPYIDVATRKYYIADTAYHLKDISMGNRYVNNVNAYVKDQLDYNYRQLKDNSDSVSLRDVKIGVSLINAMAALTKENNQLALNNKLEGELKDYEGKFSTILGSNNGQ</sequence>
<feature type="transmembrane region" description="Helical" evidence="1">
    <location>
        <begin position="507"/>
        <end position="525"/>
    </location>
</feature>
<proteinExistence type="predicted"/>
<feature type="transmembrane region" description="Helical" evidence="1">
    <location>
        <begin position="145"/>
        <end position="164"/>
    </location>
</feature>
<feature type="transmembrane region" description="Helical" evidence="1">
    <location>
        <begin position="113"/>
        <end position="133"/>
    </location>
</feature>
<dbReference type="Proteomes" id="UP001216139">
    <property type="component" value="Chromosome"/>
</dbReference>
<feature type="transmembrane region" description="Helical" evidence="1">
    <location>
        <begin position="481"/>
        <end position="500"/>
    </location>
</feature>
<dbReference type="PANTHER" id="PTHR16214:SF3">
    <property type="entry name" value="TRANSMEMBRANE PROTEIN 260"/>
    <property type="match status" value="1"/>
</dbReference>
<gene>
    <name evidence="2" type="ORF">PQO05_21015</name>
</gene>
<evidence type="ECO:0000256" key="1">
    <source>
        <dbReference type="SAM" id="Phobius"/>
    </source>
</evidence>
<dbReference type="EMBL" id="CP117167">
    <property type="protein sequence ID" value="WCT11224.1"/>
    <property type="molecule type" value="Genomic_DNA"/>
</dbReference>
<evidence type="ECO:0000313" key="3">
    <source>
        <dbReference type="Proteomes" id="UP001216139"/>
    </source>
</evidence>
<feature type="transmembrane region" description="Helical" evidence="1">
    <location>
        <begin position="52"/>
        <end position="69"/>
    </location>
</feature>
<dbReference type="Pfam" id="PF11028">
    <property type="entry name" value="TMEM260-like"/>
    <property type="match status" value="1"/>
</dbReference>
<dbReference type="PANTHER" id="PTHR16214">
    <property type="entry name" value="TRANSMEMBRANE PROTEIN 260"/>
    <property type="match status" value="1"/>
</dbReference>
<feature type="transmembrane region" description="Helical" evidence="1">
    <location>
        <begin position="81"/>
        <end position="101"/>
    </location>
</feature>
<name>A0ABY7T4N7_9SPHI</name>
<feature type="transmembrane region" description="Helical" evidence="1">
    <location>
        <begin position="291"/>
        <end position="311"/>
    </location>
</feature>
<dbReference type="InterPro" id="IPR052724">
    <property type="entry name" value="GT117_domain-containing"/>
</dbReference>